<dbReference type="InterPro" id="IPR025943">
    <property type="entry name" value="Sigma_54_int_dom_ATP-bd_2"/>
</dbReference>
<evidence type="ECO:0000259" key="6">
    <source>
        <dbReference type="PROSITE" id="PS50045"/>
    </source>
</evidence>
<evidence type="ECO:0000256" key="4">
    <source>
        <dbReference type="ARBA" id="ARBA00023125"/>
    </source>
</evidence>
<dbReference type="CDD" id="cd00009">
    <property type="entry name" value="AAA"/>
    <property type="match status" value="1"/>
</dbReference>
<dbReference type="InterPro" id="IPR009057">
    <property type="entry name" value="Homeodomain-like_sf"/>
</dbReference>
<dbReference type="AlphaFoldDB" id="A0A515D919"/>
<keyword evidence="4" id="KW-0238">DNA-binding</keyword>
<reference evidence="7 8" key="1">
    <citation type="submission" date="2019-01" db="EMBL/GenBank/DDBJ databases">
        <title>Genomic insights into a novel species Rhodoferax sp.</title>
        <authorList>
            <person name="Jin L."/>
        </authorList>
    </citation>
    <scope>NUCLEOTIDE SEQUENCE [LARGE SCALE GENOMIC DNA]</scope>
    <source>
        <strain evidence="7 8">CHu59-6-5</strain>
    </source>
</reference>
<dbReference type="InterPro" id="IPR045343">
    <property type="entry name" value="VpsR"/>
</dbReference>
<dbReference type="InterPro" id="IPR003593">
    <property type="entry name" value="AAA+_ATPase"/>
</dbReference>
<evidence type="ECO:0000256" key="1">
    <source>
        <dbReference type="ARBA" id="ARBA00022741"/>
    </source>
</evidence>
<dbReference type="InterPro" id="IPR011006">
    <property type="entry name" value="CheY-like_superfamily"/>
</dbReference>
<proteinExistence type="predicted"/>
<keyword evidence="5" id="KW-0804">Transcription</keyword>
<dbReference type="InterPro" id="IPR002197">
    <property type="entry name" value="HTH_Fis"/>
</dbReference>
<dbReference type="KEGG" id="rhf:EUB48_06110"/>
<dbReference type="Pfam" id="PF02954">
    <property type="entry name" value="HTH_8"/>
    <property type="match status" value="1"/>
</dbReference>
<dbReference type="OrthoDB" id="9761705at2"/>
<dbReference type="SUPFAM" id="SSF46689">
    <property type="entry name" value="Homeodomain-like"/>
    <property type="match status" value="1"/>
</dbReference>
<protein>
    <submittedName>
        <fullName evidence="7">Sigma-54-dependent Fis family transcriptional regulator</fullName>
    </submittedName>
</protein>
<dbReference type="EMBL" id="CP035503">
    <property type="protein sequence ID" value="QDL36911.1"/>
    <property type="molecule type" value="Genomic_DNA"/>
</dbReference>
<dbReference type="PROSITE" id="PS00688">
    <property type="entry name" value="SIGMA54_INTERACT_3"/>
    <property type="match status" value="1"/>
</dbReference>
<feature type="domain" description="Sigma-54 factor interaction" evidence="6">
    <location>
        <begin position="141"/>
        <end position="370"/>
    </location>
</feature>
<dbReference type="RefSeq" id="WP_142818069.1">
    <property type="nucleotide sequence ID" value="NZ_CP035503.1"/>
</dbReference>
<dbReference type="GO" id="GO:0006355">
    <property type="term" value="P:regulation of DNA-templated transcription"/>
    <property type="evidence" value="ECO:0007669"/>
    <property type="project" value="InterPro"/>
</dbReference>
<evidence type="ECO:0000313" key="8">
    <source>
        <dbReference type="Proteomes" id="UP000316798"/>
    </source>
</evidence>
<dbReference type="GO" id="GO:0005524">
    <property type="term" value="F:ATP binding"/>
    <property type="evidence" value="ECO:0007669"/>
    <property type="project" value="UniProtKB-KW"/>
</dbReference>
<dbReference type="InterPro" id="IPR058031">
    <property type="entry name" value="AAA_lid_NorR"/>
</dbReference>
<dbReference type="PANTHER" id="PTHR32071">
    <property type="entry name" value="TRANSCRIPTIONAL REGULATORY PROTEIN"/>
    <property type="match status" value="1"/>
</dbReference>
<evidence type="ECO:0000256" key="5">
    <source>
        <dbReference type="ARBA" id="ARBA00023163"/>
    </source>
</evidence>
<dbReference type="FunFam" id="3.40.50.300:FF:000006">
    <property type="entry name" value="DNA-binding transcriptional regulator NtrC"/>
    <property type="match status" value="1"/>
</dbReference>
<dbReference type="Gene3D" id="1.10.10.60">
    <property type="entry name" value="Homeodomain-like"/>
    <property type="match status" value="1"/>
</dbReference>
<dbReference type="InterPro" id="IPR002078">
    <property type="entry name" value="Sigma_54_int"/>
</dbReference>
<dbReference type="Pfam" id="PF20161">
    <property type="entry name" value="VpsR"/>
    <property type="match status" value="1"/>
</dbReference>
<dbReference type="Pfam" id="PF00158">
    <property type="entry name" value="Sigma54_activat"/>
    <property type="match status" value="1"/>
</dbReference>
<sequence length="446" mass="48786">MQSRKILCLTLGNGPSAVEEHLRGQDWEVVSATDLGTARQILGSNHFLVCVLVLNQPAPDLIARIEACLKASKSSEWVGVFPPQSLESPAFRGLILDCFFDYHTHPVDLGYLARTLGHAYGRATLREGHDLQQRCIEHMGMVGQSAAIDLLRSQIKKVAVTNAPVLIGGESGSGKELAAQAIHQCSPRASGPFIAVNCGAISPSLIHSELFGHERGSFTGASTEKRGLIEMANGGTIFLDEIGDLPRELQTNLLRFLQEKTINRVGATRTLQVDARVVAASHVDLAEAVSSGHFREDLFYRLNVLTLAVPALRERKGDVPMLAQHFYRRCTADKKTRVEGFSKQAIAAMMAYDWPGNVRELFNRVQRAVVMTDRRMITPLDLGLTVEEGQSSIGLDTARTIAERDAISITFNRVGRNVTHAARELGISRMTLYRLMEKHGIASGAG</sequence>
<dbReference type="SUPFAM" id="SSF52172">
    <property type="entry name" value="CheY-like"/>
    <property type="match status" value="1"/>
</dbReference>
<dbReference type="PROSITE" id="PS00676">
    <property type="entry name" value="SIGMA54_INTERACT_2"/>
    <property type="match status" value="1"/>
</dbReference>
<dbReference type="PROSITE" id="PS50045">
    <property type="entry name" value="SIGMA54_INTERACT_4"/>
    <property type="match status" value="1"/>
</dbReference>
<name>A0A515D919_9BURK</name>
<evidence type="ECO:0000256" key="3">
    <source>
        <dbReference type="ARBA" id="ARBA00023015"/>
    </source>
</evidence>
<dbReference type="Proteomes" id="UP000316798">
    <property type="component" value="Chromosome"/>
</dbReference>
<dbReference type="PANTHER" id="PTHR32071:SF120">
    <property type="entry name" value="TRANSCRIPTIONAL REGULATOR-RELATED"/>
    <property type="match status" value="1"/>
</dbReference>
<evidence type="ECO:0000256" key="2">
    <source>
        <dbReference type="ARBA" id="ARBA00022840"/>
    </source>
</evidence>
<dbReference type="InterPro" id="IPR025944">
    <property type="entry name" value="Sigma_54_int_dom_CS"/>
</dbReference>
<dbReference type="SUPFAM" id="SSF52540">
    <property type="entry name" value="P-loop containing nucleoside triphosphate hydrolases"/>
    <property type="match status" value="1"/>
</dbReference>
<organism evidence="7 8">
    <name type="scientific">Rhodoferax sediminis</name>
    <dbReference type="NCBI Taxonomy" id="2509614"/>
    <lineage>
        <taxon>Bacteria</taxon>
        <taxon>Pseudomonadati</taxon>
        <taxon>Pseudomonadota</taxon>
        <taxon>Betaproteobacteria</taxon>
        <taxon>Burkholderiales</taxon>
        <taxon>Comamonadaceae</taxon>
        <taxon>Rhodoferax</taxon>
    </lineage>
</organism>
<dbReference type="Pfam" id="PF25601">
    <property type="entry name" value="AAA_lid_14"/>
    <property type="match status" value="1"/>
</dbReference>
<gene>
    <name evidence="7" type="ORF">EUB48_06110</name>
</gene>
<dbReference type="InterPro" id="IPR027417">
    <property type="entry name" value="P-loop_NTPase"/>
</dbReference>
<dbReference type="GO" id="GO:0043565">
    <property type="term" value="F:sequence-specific DNA binding"/>
    <property type="evidence" value="ECO:0007669"/>
    <property type="project" value="InterPro"/>
</dbReference>
<keyword evidence="8" id="KW-1185">Reference proteome</keyword>
<dbReference type="Gene3D" id="3.40.50.300">
    <property type="entry name" value="P-loop containing nucleotide triphosphate hydrolases"/>
    <property type="match status" value="1"/>
</dbReference>
<dbReference type="PRINTS" id="PR01590">
    <property type="entry name" value="HTHFIS"/>
</dbReference>
<keyword evidence="1" id="KW-0547">Nucleotide-binding</keyword>
<keyword evidence="2" id="KW-0067">ATP-binding</keyword>
<keyword evidence="3" id="KW-0805">Transcription regulation</keyword>
<accession>A0A515D919</accession>
<dbReference type="SMART" id="SM00382">
    <property type="entry name" value="AAA"/>
    <property type="match status" value="1"/>
</dbReference>
<dbReference type="Gene3D" id="1.10.8.60">
    <property type="match status" value="1"/>
</dbReference>
<evidence type="ECO:0000313" key="7">
    <source>
        <dbReference type="EMBL" id="QDL36911.1"/>
    </source>
</evidence>